<gene>
    <name evidence="2" type="ORF">T4D_13919</name>
    <name evidence="1" type="ORF">T4E_8167</name>
</gene>
<dbReference type="Proteomes" id="UP000054815">
    <property type="component" value="Unassembled WGS sequence"/>
</dbReference>
<dbReference type="AlphaFoldDB" id="A0A0V1FJN3"/>
<evidence type="ECO:0000313" key="3">
    <source>
        <dbReference type="Proteomes" id="UP000054815"/>
    </source>
</evidence>
<reference evidence="3 4" key="1">
    <citation type="submission" date="2015-01" db="EMBL/GenBank/DDBJ databases">
        <title>Evolution of Trichinella species and genotypes.</title>
        <authorList>
            <person name="Korhonen P.K."/>
            <person name="Edoardo P."/>
            <person name="Giuseppe L.R."/>
            <person name="Gasser R.B."/>
        </authorList>
    </citation>
    <scope>NUCLEOTIDE SEQUENCE [LARGE SCALE GENOMIC DNA]</scope>
    <source>
        <strain evidence="1">ISS141</strain>
        <strain evidence="2">ISS470</strain>
    </source>
</reference>
<organism evidence="2 4">
    <name type="scientific">Trichinella pseudospiralis</name>
    <name type="common">Parasitic roundworm</name>
    <dbReference type="NCBI Taxonomy" id="6337"/>
    <lineage>
        <taxon>Eukaryota</taxon>
        <taxon>Metazoa</taxon>
        <taxon>Ecdysozoa</taxon>
        <taxon>Nematoda</taxon>
        <taxon>Enoplea</taxon>
        <taxon>Dorylaimia</taxon>
        <taxon>Trichinellida</taxon>
        <taxon>Trichinellidae</taxon>
        <taxon>Trichinella</taxon>
    </lineage>
</organism>
<evidence type="ECO:0000313" key="1">
    <source>
        <dbReference type="EMBL" id="KRX98202.1"/>
    </source>
</evidence>
<evidence type="ECO:0000313" key="2">
    <source>
        <dbReference type="EMBL" id="KRY86085.1"/>
    </source>
</evidence>
<sequence length="87" mass="10225">MKKNSSADVVYWESITQVCWIVFMSSLTTQLPDGREATMDRRFNEISTFILDFLLFQFVGQCLPVHASLHRRLNVVFYFHLFASFIL</sequence>
<comment type="caution">
    <text evidence="2">The sequence shown here is derived from an EMBL/GenBank/DDBJ whole genome shotgun (WGS) entry which is preliminary data.</text>
</comment>
<protein>
    <submittedName>
        <fullName evidence="2">Uncharacterized protein</fullName>
    </submittedName>
</protein>
<keyword evidence="4" id="KW-1185">Reference proteome</keyword>
<accession>A0A0V1FJN3</accession>
<evidence type="ECO:0000313" key="4">
    <source>
        <dbReference type="Proteomes" id="UP000054995"/>
    </source>
</evidence>
<dbReference type="EMBL" id="JYDU01000023">
    <property type="protein sequence ID" value="KRX98202.1"/>
    <property type="molecule type" value="Genomic_DNA"/>
</dbReference>
<dbReference type="Proteomes" id="UP000054995">
    <property type="component" value="Unassembled WGS sequence"/>
</dbReference>
<name>A0A0V1FJN3_TRIPS</name>
<dbReference type="EMBL" id="JYDT01000078">
    <property type="protein sequence ID" value="KRY86085.1"/>
    <property type="molecule type" value="Genomic_DNA"/>
</dbReference>
<proteinExistence type="predicted"/>